<dbReference type="Proteomes" id="UP000594262">
    <property type="component" value="Unplaced"/>
</dbReference>
<feature type="compositionally biased region" description="Basic and acidic residues" evidence="1">
    <location>
        <begin position="218"/>
        <end position="227"/>
    </location>
</feature>
<organism evidence="2 3">
    <name type="scientific">Clytia hemisphaerica</name>
    <dbReference type="NCBI Taxonomy" id="252671"/>
    <lineage>
        <taxon>Eukaryota</taxon>
        <taxon>Metazoa</taxon>
        <taxon>Cnidaria</taxon>
        <taxon>Hydrozoa</taxon>
        <taxon>Hydroidolina</taxon>
        <taxon>Leptothecata</taxon>
        <taxon>Obeliida</taxon>
        <taxon>Clytiidae</taxon>
        <taxon>Clytia</taxon>
    </lineage>
</organism>
<feature type="compositionally biased region" description="Basic and acidic residues" evidence="1">
    <location>
        <begin position="164"/>
        <end position="176"/>
    </location>
</feature>
<evidence type="ECO:0000313" key="2">
    <source>
        <dbReference type="EnsemblMetazoa" id="CLYHEMP002451.1"/>
    </source>
</evidence>
<feature type="compositionally biased region" description="Basic and acidic residues" evidence="1">
    <location>
        <begin position="24"/>
        <end position="39"/>
    </location>
</feature>
<evidence type="ECO:0000256" key="1">
    <source>
        <dbReference type="SAM" id="MobiDB-lite"/>
    </source>
</evidence>
<dbReference type="AlphaFoldDB" id="A0A7M5WIR3"/>
<sequence>MGKRKSSGKDDNTKGTCKKKTKKIGSEEQKIPPKDKDGSQESQDSSDVRIENSSAKTVTETLALSTSTLSNEKCNSDENLKVVVEKLQNVAGKDVNEKMANDQTDNHTEIEDEPKLEPREQLEAGPDERLERESSLKAHSEEKGKLDFQEINEMQEEKPDEGDQLSKSDYLRESPKSNETQVSKEMVQMETGPSAIVEKQKSMDEKSTNDPIQEELDANEKVVEESEVDEKTQEQLEATDSQICTLLGGIDMQESAKSNHYLKENLGIECVDEKVGNLLGHLSSMNRVIMDAKRDLASMRLKINQAIKSSKNT</sequence>
<reference evidence="2" key="1">
    <citation type="submission" date="2021-01" db="UniProtKB">
        <authorList>
            <consortium name="EnsemblMetazoa"/>
        </authorList>
    </citation>
    <scope>IDENTIFICATION</scope>
</reference>
<feature type="compositionally biased region" description="Basic and acidic residues" evidence="1">
    <location>
        <begin position="198"/>
        <end position="208"/>
    </location>
</feature>
<accession>A0A7M5WIR3</accession>
<feature type="compositionally biased region" description="Basic and acidic residues" evidence="1">
    <location>
        <begin position="74"/>
        <end position="84"/>
    </location>
</feature>
<protein>
    <submittedName>
        <fullName evidence="2">Uncharacterized protein</fullName>
    </submittedName>
</protein>
<feature type="compositionally biased region" description="Basic and acidic residues" evidence="1">
    <location>
        <begin position="94"/>
        <end position="148"/>
    </location>
</feature>
<feature type="region of interest" description="Disordered" evidence="1">
    <location>
        <begin position="1"/>
        <end position="227"/>
    </location>
</feature>
<dbReference type="GeneID" id="136819681"/>
<proteinExistence type="predicted"/>
<dbReference type="RefSeq" id="XP_066932026.1">
    <property type="nucleotide sequence ID" value="XM_067075925.1"/>
</dbReference>
<name>A0A7M5WIR3_9CNID</name>
<feature type="compositionally biased region" description="Low complexity" evidence="1">
    <location>
        <begin position="57"/>
        <end position="70"/>
    </location>
</feature>
<dbReference type="EnsemblMetazoa" id="CLYHEMT002451.1">
    <property type="protein sequence ID" value="CLYHEMP002451.1"/>
    <property type="gene ID" value="CLYHEMG002451"/>
</dbReference>
<evidence type="ECO:0000313" key="3">
    <source>
        <dbReference type="Proteomes" id="UP000594262"/>
    </source>
</evidence>
<keyword evidence="3" id="KW-1185">Reference proteome</keyword>
<feature type="compositionally biased region" description="Polar residues" evidence="1">
    <location>
        <begin position="40"/>
        <end position="56"/>
    </location>
</feature>